<keyword evidence="1" id="KW-0732">Signal</keyword>
<sequence>MTWEFRSRRLHAATACTLLLAVTPVAAQEKVKEPAPAPAATTSPPEFRLEIPEITAEGSTLDADAIRDILTGNVADYAEELATLDADRILIPQATLSISGTDSTGENIVFDVDYNDIELTDVADGIAGSVSIGGTLVAGPEDASTELGAITAADFDIGATLAFYGLTDAADTGFKTIYRDLSFEGGTFSADRMDCTIGAAAIEEFRARPLGTSFVDFMALATELEAAGEEPSPELMSRFLVIYADMLTAFESTPSTFDGIDCSGVTEDDVPMTFAMGKLTIGGFEPGRYPQVSIENLEVMVEGGPEAGDFSVGSTVFKGFDFSAQAEVLRNAPENVDETWFESNARSLIPAFEGFALSDIAFDVPNPDAPGERITASVGAFDLSLANYVNGIPASIDSSASNVVINLPETSEDEQIQQMIAAGITSLDLGYNLSLAWDEATETIAVKDVTFDARDIMTLKLAGTLGNAVAELFSTDTNVAAMAGMGVTVKDVKLDITDAGFVKIALDMAGAEQGADAATMRPMMAGVAEGMVMGVLGGDEQAAKVGAAVAAFIRGNDTLSLTVTALDEAGLTMFDFMAAESDPTALISKVKIDATSE</sequence>
<gene>
    <name evidence="2" type="ORF">GCM10010862_48490</name>
</gene>
<dbReference type="EMBL" id="BSNS01000024">
    <property type="protein sequence ID" value="GLQ57590.1"/>
    <property type="molecule type" value="Genomic_DNA"/>
</dbReference>
<name>A0ABQ5WBS9_9HYPH</name>
<feature type="signal peptide" evidence="1">
    <location>
        <begin position="1"/>
        <end position="27"/>
    </location>
</feature>
<feature type="chain" id="PRO_5047363115" evidence="1">
    <location>
        <begin position="28"/>
        <end position="597"/>
    </location>
</feature>
<evidence type="ECO:0000313" key="3">
    <source>
        <dbReference type="Proteomes" id="UP001156691"/>
    </source>
</evidence>
<keyword evidence="3" id="KW-1185">Reference proteome</keyword>
<dbReference type="RefSeq" id="WP_284342970.1">
    <property type="nucleotide sequence ID" value="NZ_BSNS01000024.1"/>
</dbReference>
<proteinExistence type="predicted"/>
<accession>A0ABQ5WBS9</accession>
<evidence type="ECO:0000256" key="1">
    <source>
        <dbReference type="SAM" id="SignalP"/>
    </source>
</evidence>
<reference evidence="3" key="1">
    <citation type="journal article" date="2019" name="Int. J. Syst. Evol. Microbiol.">
        <title>The Global Catalogue of Microorganisms (GCM) 10K type strain sequencing project: providing services to taxonomists for standard genome sequencing and annotation.</title>
        <authorList>
            <consortium name="The Broad Institute Genomics Platform"/>
            <consortium name="The Broad Institute Genome Sequencing Center for Infectious Disease"/>
            <person name="Wu L."/>
            <person name="Ma J."/>
        </authorList>
    </citation>
    <scope>NUCLEOTIDE SEQUENCE [LARGE SCALE GENOMIC DNA]</scope>
    <source>
        <strain evidence="3">NBRC 112416</strain>
    </source>
</reference>
<evidence type="ECO:0000313" key="2">
    <source>
        <dbReference type="EMBL" id="GLQ57590.1"/>
    </source>
</evidence>
<comment type="caution">
    <text evidence="2">The sequence shown here is derived from an EMBL/GenBank/DDBJ whole genome shotgun (WGS) entry which is preliminary data.</text>
</comment>
<protein>
    <submittedName>
        <fullName evidence="2">Uncharacterized protein</fullName>
    </submittedName>
</protein>
<organism evidence="2 3">
    <name type="scientific">Devosia nitrariae</name>
    <dbReference type="NCBI Taxonomy" id="2071872"/>
    <lineage>
        <taxon>Bacteria</taxon>
        <taxon>Pseudomonadati</taxon>
        <taxon>Pseudomonadota</taxon>
        <taxon>Alphaproteobacteria</taxon>
        <taxon>Hyphomicrobiales</taxon>
        <taxon>Devosiaceae</taxon>
        <taxon>Devosia</taxon>
    </lineage>
</organism>
<dbReference type="Proteomes" id="UP001156691">
    <property type="component" value="Unassembled WGS sequence"/>
</dbReference>